<feature type="compositionally biased region" description="Basic and acidic residues" evidence="1">
    <location>
        <begin position="44"/>
        <end position="55"/>
    </location>
</feature>
<reference evidence="2 3" key="1">
    <citation type="journal article" date="2012" name="J. Bacteriol.">
        <title>Complete genome sequence of strain 1860, a crenarchaeon of the genus pyrobaculum able to grow with various electron acceptors.</title>
        <authorList>
            <person name="Mardanov A.V."/>
            <person name="Gumerov V.M."/>
            <person name="Slobodkina G.B."/>
            <person name="Beletsky A.V."/>
            <person name="Bonch-Osmolovskaya E.A."/>
            <person name="Ravin N.V."/>
            <person name="Skryabin K.G."/>
        </authorList>
    </citation>
    <scope>NUCLEOTIDE SEQUENCE [LARGE SCALE GENOMIC DNA]</scope>
    <source>
        <strain evidence="2 3">1860</strain>
    </source>
</reference>
<evidence type="ECO:0000313" key="3">
    <source>
        <dbReference type="Proteomes" id="UP000005867"/>
    </source>
</evidence>
<dbReference type="HOGENOM" id="CLU_3021114_0_0_2"/>
<evidence type="ECO:0000313" key="2">
    <source>
        <dbReference type="EMBL" id="AET32339.1"/>
    </source>
</evidence>
<proteinExistence type="predicted"/>
<dbReference type="KEGG" id="pyr:P186_0898"/>
<accession>G7VB29</accession>
<keyword evidence="3" id="KW-1185">Reference proteome</keyword>
<dbReference type="EMBL" id="CP003098">
    <property type="protein sequence ID" value="AET32339.1"/>
    <property type="molecule type" value="Genomic_DNA"/>
</dbReference>
<organism evidence="2 3">
    <name type="scientific">Pyrobaculum ferrireducens</name>
    <dbReference type="NCBI Taxonomy" id="1104324"/>
    <lineage>
        <taxon>Archaea</taxon>
        <taxon>Thermoproteota</taxon>
        <taxon>Thermoprotei</taxon>
        <taxon>Thermoproteales</taxon>
        <taxon>Thermoproteaceae</taxon>
        <taxon>Pyrobaculum</taxon>
    </lineage>
</organism>
<evidence type="ECO:0000256" key="1">
    <source>
        <dbReference type="SAM" id="MobiDB-lite"/>
    </source>
</evidence>
<feature type="region of interest" description="Disordered" evidence="1">
    <location>
        <begin position="25"/>
        <end position="55"/>
    </location>
</feature>
<dbReference type="BioCyc" id="PSP1104324:GJSN-878-MONOMER"/>
<gene>
    <name evidence="2" type="ORF">P186_0898</name>
</gene>
<dbReference type="AlphaFoldDB" id="G7VB29"/>
<sequence>MHGAAKNGVGPRRFLNLHVAVLAKNGGRPPRKETYMNVKRGRKASTEDTKNLQKT</sequence>
<name>G7VB29_9CREN</name>
<protein>
    <submittedName>
        <fullName evidence="2">Uncharacterized protein</fullName>
    </submittedName>
</protein>
<dbReference type="Proteomes" id="UP000005867">
    <property type="component" value="Chromosome"/>
</dbReference>